<feature type="region of interest" description="Disordered" evidence="1">
    <location>
        <begin position="336"/>
        <end position="358"/>
    </location>
</feature>
<sequence length="411" mass="46247">MGNSNEEKKEEVSKLVNEFIDLFAPIETNLNEILVFVDHRTGAHYFESHIKASKFIESSTTDVPLDPDEQGEYRANREIVNDHVAFERMKSDASQRRSFSNIVAEFNPQQNPSSPLGVIGGQHRTEAIKEALAQGIDEFHEVKVYFALDQEQRLDVQVVSNTVIAVSGDLYDRMLETVKGPELRKWCHQTGLLAKESDFGDKAQRSGPITVRLARTFIINFYEGVKHSRQPFDTTDTSPIIPSVGIDGVEWDKLRSHKPSIWEDSRLSRAGMQFAKLVAAQRKAIESRKGPADYREKAMNIAILAAWAYVAGFLTDNEARLKRHFALSEKTSGDPLNSAALAKGRHKTDPENYRGLGTRTDAKERGRLVELFYYQAEKGDGITKSAIEVAIAKYYAKQSQLEVQRLEKGAK</sequence>
<gene>
    <name evidence="2" type="ORF">H7849_16635</name>
</gene>
<evidence type="ECO:0000313" key="2">
    <source>
        <dbReference type="EMBL" id="QNI35036.1"/>
    </source>
</evidence>
<dbReference type="EMBL" id="CP060394">
    <property type="protein sequence ID" value="QNI35036.1"/>
    <property type="molecule type" value="Genomic_DNA"/>
</dbReference>
<evidence type="ECO:0000313" key="3">
    <source>
        <dbReference type="Proteomes" id="UP000515312"/>
    </source>
</evidence>
<dbReference type="AlphaFoldDB" id="A0A7G8BR66"/>
<dbReference type="KEGG" id="adin:H7849_16635"/>
<dbReference type="Proteomes" id="UP000515312">
    <property type="component" value="Chromosome"/>
</dbReference>
<reference evidence="2 3" key="1">
    <citation type="submission" date="2020-08" db="EMBL/GenBank/DDBJ databases">
        <title>Edaphobacter telluris sp. nov. and Acidobacterium dinghuensis sp. nov., two acidobacteria isolated from forest soil.</title>
        <authorList>
            <person name="Fu J."/>
            <person name="Qiu L."/>
        </authorList>
    </citation>
    <scope>NUCLEOTIDE SEQUENCE [LARGE SCALE GENOMIC DNA]</scope>
    <source>
        <strain evidence="2">4Y35</strain>
    </source>
</reference>
<organism evidence="2 3">
    <name type="scientific">Alloacidobacterium dinghuense</name>
    <dbReference type="NCBI Taxonomy" id="2763107"/>
    <lineage>
        <taxon>Bacteria</taxon>
        <taxon>Pseudomonadati</taxon>
        <taxon>Acidobacteriota</taxon>
        <taxon>Terriglobia</taxon>
        <taxon>Terriglobales</taxon>
        <taxon>Acidobacteriaceae</taxon>
        <taxon>Alloacidobacterium</taxon>
    </lineage>
</organism>
<name>A0A7G8BR66_9BACT</name>
<keyword evidence="3" id="KW-1185">Reference proteome</keyword>
<accession>A0A7G8BR66</accession>
<protein>
    <submittedName>
        <fullName evidence="2">Uncharacterized protein</fullName>
    </submittedName>
</protein>
<proteinExistence type="predicted"/>
<evidence type="ECO:0000256" key="1">
    <source>
        <dbReference type="SAM" id="MobiDB-lite"/>
    </source>
</evidence>